<dbReference type="Proteomes" id="UP001557470">
    <property type="component" value="Unassembled WGS sequence"/>
</dbReference>
<feature type="transmembrane region" description="Helical" evidence="1">
    <location>
        <begin position="59"/>
        <end position="82"/>
    </location>
</feature>
<keyword evidence="1" id="KW-1133">Transmembrane helix</keyword>
<sequence length="117" mass="13136">MPLTPPSTVMSDEPNSSTMSPHAALFPVICALSLLHLHNTVLQQWQIQQSTMSWMFLDWFVPVYLLVSVLVLVGFGACLYFLEPGLQDAHKWSNRTVKRHPLVVSVNCKDDDSNALI</sequence>
<organism evidence="2 3">
    <name type="scientific">Umbra pygmaea</name>
    <name type="common">Eastern mudminnow</name>
    <dbReference type="NCBI Taxonomy" id="75934"/>
    <lineage>
        <taxon>Eukaryota</taxon>
        <taxon>Metazoa</taxon>
        <taxon>Chordata</taxon>
        <taxon>Craniata</taxon>
        <taxon>Vertebrata</taxon>
        <taxon>Euteleostomi</taxon>
        <taxon>Actinopterygii</taxon>
        <taxon>Neopterygii</taxon>
        <taxon>Teleostei</taxon>
        <taxon>Protacanthopterygii</taxon>
        <taxon>Esociformes</taxon>
        <taxon>Umbridae</taxon>
        <taxon>Umbra</taxon>
    </lineage>
</organism>
<proteinExistence type="predicted"/>
<name>A0ABD0XA34_UMBPY</name>
<gene>
    <name evidence="2" type="ORF">UPYG_G00064530</name>
</gene>
<comment type="caution">
    <text evidence="2">The sequence shown here is derived from an EMBL/GenBank/DDBJ whole genome shotgun (WGS) entry which is preliminary data.</text>
</comment>
<keyword evidence="1" id="KW-0812">Transmembrane</keyword>
<keyword evidence="1" id="KW-0472">Membrane</keyword>
<reference evidence="2 3" key="1">
    <citation type="submission" date="2024-06" db="EMBL/GenBank/DDBJ databases">
        <authorList>
            <person name="Pan Q."/>
            <person name="Wen M."/>
            <person name="Jouanno E."/>
            <person name="Zahm M."/>
            <person name="Klopp C."/>
            <person name="Cabau C."/>
            <person name="Louis A."/>
            <person name="Berthelot C."/>
            <person name="Parey E."/>
            <person name="Roest Crollius H."/>
            <person name="Montfort J."/>
            <person name="Robinson-Rechavi M."/>
            <person name="Bouchez O."/>
            <person name="Lampietro C."/>
            <person name="Lopez Roques C."/>
            <person name="Donnadieu C."/>
            <person name="Postlethwait J."/>
            <person name="Bobe J."/>
            <person name="Verreycken H."/>
            <person name="Guiguen Y."/>
        </authorList>
    </citation>
    <scope>NUCLEOTIDE SEQUENCE [LARGE SCALE GENOMIC DNA]</scope>
    <source>
        <strain evidence="2">Up_M1</strain>
        <tissue evidence="2">Testis</tissue>
    </source>
</reference>
<protein>
    <recommendedName>
        <fullName evidence="4">NADH dehydrogenase subunit 6</fullName>
    </recommendedName>
</protein>
<dbReference type="AlphaFoldDB" id="A0ABD0XA34"/>
<keyword evidence="3" id="KW-1185">Reference proteome</keyword>
<accession>A0ABD0XA34</accession>
<evidence type="ECO:0008006" key="4">
    <source>
        <dbReference type="Google" id="ProtNLM"/>
    </source>
</evidence>
<evidence type="ECO:0000313" key="2">
    <source>
        <dbReference type="EMBL" id="KAL1005834.1"/>
    </source>
</evidence>
<evidence type="ECO:0000256" key="1">
    <source>
        <dbReference type="SAM" id="Phobius"/>
    </source>
</evidence>
<dbReference type="EMBL" id="JAGEUA010000002">
    <property type="protein sequence ID" value="KAL1005834.1"/>
    <property type="molecule type" value="Genomic_DNA"/>
</dbReference>
<evidence type="ECO:0000313" key="3">
    <source>
        <dbReference type="Proteomes" id="UP001557470"/>
    </source>
</evidence>